<dbReference type="InterPro" id="IPR036390">
    <property type="entry name" value="WH_DNA-bd_sf"/>
</dbReference>
<dbReference type="Gene3D" id="1.10.10.10">
    <property type="entry name" value="Winged helix-like DNA-binding domain superfamily/Winged helix DNA-binding domain"/>
    <property type="match status" value="1"/>
</dbReference>
<gene>
    <name evidence="6" type="ORF">GGR00_005504</name>
</gene>
<dbReference type="PANTHER" id="PTHR43537:SF53">
    <property type="entry name" value="HTH-TYPE TRANSCRIPTIONAL REPRESSOR NANR"/>
    <property type="match status" value="1"/>
</dbReference>
<dbReference type="SUPFAM" id="SSF48008">
    <property type="entry name" value="GntR ligand-binding domain-like"/>
    <property type="match status" value="1"/>
</dbReference>
<comment type="caution">
    <text evidence="6">The sequence shown here is derived from an EMBL/GenBank/DDBJ whole genome shotgun (WGS) entry which is preliminary data.</text>
</comment>
<dbReference type="GO" id="GO:0003677">
    <property type="term" value="F:DNA binding"/>
    <property type="evidence" value="ECO:0007669"/>
    <property type="project" value="UniProtKB-KW"/>
</dbReference>
<dbReference type="Gene3D" id="1.20.120.530">
    <property type="entry name" value="GntR ligand-binding domain-like"/>
    <property type="match status" value="1"/>
</dbReference>
<dbReference type="SMART" id="SM00345">
    <property type="entry name" value="HTH_GNTR"/>
    <property type="match status" value="1"/>
</dbReference>
<evidence type="ECO:0000313" key="6">
    <source>
        <dbReference type="EMBL" id="MBB6357680.1"/>
    </source>
</evidence>
<dbReference type="InterPro" id="IPR000524">
    <property type="entry name" value="Tscrpt_reg_HTH_GntR"/>
</dbReference>
<evidence type="ECO:0000256" key="4">
    <source>
        <dbReference type="SAM" id="MobiDB-lite"/>
    </source>
</evidence>
<dbReference type="Pfam" id="PF00392">
    <property type="entry name" value="GntR"/>
    <property type="match status" value="1"/>
</dbReference>
<dbReference type="EMBL" id="JACHOU010000029">
    <property type="protein sequence ID" value="MBB6357680.1"/>
    <property type="molecule type" value="Genomic_DNA"/>
</dbReference>
<evidence type="ECO:0000256" key="1">
    <source>
        <dbReference type="ARBA" id="ARBA00023015"/>
    </source>
</evidence>
<reference evidence="6 7" key="1">
    <citation type="submission" date="2020-08" db="EMBL/GenBank/DDBJ databases">
        <title>Genomic Encyclopedia of Type Strains, Phase IV (KMG-IV): sequencing the most valuable type-strain genomes for metagenomic binning, comparative biology and taxonomic classification.</title>
        <authorList>
            <person name="Goeker M."/>
        </authorList>
    </citation>
    <scope>NUCLEOTIDE SEQUENCE [LARGE SCALE GENOMIC DNA]</scope>
    <source>
        <strain evidence="6 7">DSM 7051</strain>
    </source>
</reference>
<evidence type="ECO:0000313" key="7">
    <source>
        <dbReference type="Proteomes" id="UP000536262"/>
    </source>
</evidence>
<dbReference type="PANTHER" id="PTHR43537">
    <property type="entry name" value="TRANSCRIPTIONAL REGULATOR, GNTR FAMILY"/>
    <property type="match status" value="1"/>
</dbReference>
<sequence length="257" mass="28320">MNEAKPIGADFEPADTGSVGDGKLPLLEKSRGRTEAEIRRRILQAIFEQRLPAGESITEEQLAATFDVSRTVVRQAVARLAQDGILVKSPNKGTTVASPSRKEARDILFVRRLVEPEIVRVLASAPHKFGLVELRKHIAEENEARLAGQRGTLVRLTGEFHLLLAELSGNQVLRRLMTQLQTLTCLAVLLYAEHDDACPRDEHLRIVDAIAAGDGAAAAQEMLRHLTHVEKDLKLDRATPESSFDDAMGWLRGASDR</sequence>
<name>A0A7X0FDG4_9HYPH</name>
<keyword evidence="7" id="KW-1185">Reference proteome</keyword>
<dbReference type="GO" id="GO:0003700">
    <property type="term" value="F:DNA-binding transcription factor activity"/>
    <property type="evidence" value="ECO:0007669"/>
    <property type="project" value="InterPro"/>
</dbReference>
<dbReference type="Proteomes" id="UP000536262">
    <property type="component" value="Unassembled WGS sequence"/>
</dbReference>
<organism evidence="6 7">
    <name type="scientific">Aminobacter aganoensis</name>
    <dbReference type="NCBI Taxonomy" id="83264"/>
    <lineage>
        <taxon>Bacteria</taxon>
        <taxon>Pseudomonadati</taxon>
        <taxon>Pseudomonadota</taxon>
        <taxon>Alphaproteobacteria</taxon>
        <taxon>Hyphomicrobiales</taxon>
        <taxon>Phyllobacteriaceae</taxon>
        <taxon>Aminobacter</taxon>
    </lineage>
</organism>
<dbReference type="PROSITE" id="PS50949">
    <property type="entry name" value="HTH_GNTR"/>
    <property type="match status" value="1"/>
</dbReference>
<evidence type="ECO:0000256" key="3">
    <source>
        <dbReference type="ARBA" id="ARBA00023163"/>
    </source>
</evidence>
<dbReference type="AlphaFoldDB" id="A0A7X0FDG4"/>
<proteinExistence type="predicted"/>
<evidence type="ECO:0000259" key="5">
    <source>
        <dbReference type="PROSITE" id="PS50949"/>
    </source>
</evidence>
<dbReference type="SMART" id="SM00895">
    <property type="entry name" value="FCD"/>
    <property type="match status" value="1"/>
</dbReference>
<evidence type="ECO:0000256" key="2">
    <source>
        <dbReference type="ARBA" id="ARBA00023125"/>
    </source>
</evidence>
<keyword evidence="1" id="KW-0805">Transcription regulation</keyword>
<dbReference type="Pfam" id="PF07729">
    <property type="entry name" value="FCD"/>
    <property type="match status" value="1"/>
</dbReference>
<feature type="domain" description="HTH gntR-type" evidence="5">
    <location>
        <begin position="32"/>
        <end position="99"/>
    </location>
</feature>
<accession>A0A7X0FDG4</accession>
<dbReference type="RefSeq" id="WP_082496467.1">
    <property type="nucleotide sequence ID" value="NZ_BAABEG010000004.1"/>
</dbReference>
<dbReference type="InterPro" id="IPR011711">
    <property type="entry name" value="GntR_C"/>
</dbReference>
<dbReference type="PRINTS" id="PR00035">
    <property type="entry name" value="HTHGNTR"/>
</dbReference>
<dbReference type="InterPro" id="IPR036388">
    <property type="entry name" value="WH-like_DNA-bd_sf"/>
</dbReference>
<dbReference type="SUPFAM" id="SSF46785">
    <property type="entry name" value="Winged helix' DNA-binding domain"/>
    <property type="match status" value="1"/>
</dbReference>
<protein>
    <submittedName>
        <fullName evidence="6">DNA-binding GntR family transcriptional regulator</fullName>
    </submittedName>
</protein>
<keyword evidence="3" id="KW-0804">Transcription</keyword>
<dbReference type="CDD" id="cd07377">
    <property type="entry name" value="WHTH_GntR"/>
    <property type="match status" value="1"/>
</dbReference>
<dbReference type="InterPro" id="IPR008920">
    <property type="entry name" value="TF_FadR/GntR_C"/>
</dbReference>
<feature type="region of interest" description="Disordered" evidence="4">
    <location>
        <begin position="1"/>
        <end position="25"/>
    </location>
</feature>
<keyword evidence="2 6" id="KW-0238">DNA-binding</keyword>